<feature type="domain" description="Resolvase/invertase-type recombinase catalytic" evidence="2">
    <location>
        <begin position="1"/>
        <end position="14"/>
    </location>
</feature>
<feature type="region of interest" description="Disordered" evidence="1">
    <location>
        <begin position="1"/>
        <end position="26"/>
    </location>
</feature>
<evidence type="ECO:0000313" key="3">
    <source>
        <dbReference type="EMBL" id="CAA9457906.1"/>
    </source>
</evidence>
<evidence type="ECO:0000259" key="2">
    <source>
        <dbReference type="PROSITE" id="PS51736"/>
    </source>
</evidence>
<dbReference type="GO" id="GO:0003677">
    <property type="term" value="F:DNA binding"/>
    <property type="evidence" value="ECO:0007669"/>
    <property type="project" value="InterPro"/>
</dbReference>
<dbReference type="Gene3D" id="1.10.10.60">
    <property type="entry name" value="Homeodomain-like"/>
    <property type="match status" value="1"/>
</dbReference>
<dbReference type="SUPFAM" id="SSF46689">
    <property type="entry name" value="Homeodomain-like"/>
    <property type="match status" value="1"/>
</dbReference>
<name>A0A6J4R0S7_9ACTN</name>
<protein>
    <submittedName>
        <fullName evidence="3">Resolvase/integrase</fullName>
    </submittedName>
</protein>
<dbReference type="AlphaFoldDB" id="A0A6J4R0S7"/>
<dbReference type="GO" id="GO:0000150">
    <property type="term" value="F:DNA strand exchange activity"/>
    <property type="evidence" value="ECO:0007669"/>
    <property type="project" value="InterPro"/>
</dbReference>
<reference evidence="3" key="1">
    <citation type="submission" date="2020-02" db="EMBL/GenBank/DDBJ databases">
        <authorList>
            <person name="Meier V. D."/>
        </authorList>
    </citation>
    <scope>NUCLEOTIDE SEQUENCE</scope>
    <source>
        <strain evidence="3">AVDCRST_MAG28</strain>
    </source>
</reference>
<dbReference type="InterPro" id="IPR055247">
    <property type="entry name" value="InsJ-like_HTH"/>
</dbReference>
<dbReference type="EMBL" id="CADCVE010000061">
    <property type="protein sequence ID" value="CAA9457906.1"/>
    <property type="molecule type" value="Genomic_DNA"/>
</dbReference>
<organism evidence="3">
    <name type="scientific">uncultured Rubrobacteraceae bacterium</name>
    <dbReference type="NCBI Taxonomy" id="349277"/>
    <lineage>
        <taxon>Bacteria</taxon>
        <taxon>Bacillati</taxon>
        <taxon>Actinomycetota</taxon>
        <taxon>Rubrobacteria</taxon>
        <taxon>Rubrobacterales</taxon>
        <taxon>Rubrobacteraceae</taxon>
        <taxon>environmental samples</taxon>
    </lineage>
</organism>
<proteinExistence type="predicted"/>
<accession>A0A6J4R0S7</accession>
<sequence>MRTREGMAVAKAKGRLKGKQPPLSPSQRKHLLKLAVAGQHTQTELAELFRVSRTTVYRELQRAAR</sequence>
<dbReference type="Pfam" id="PF13518">
    <property type="entry name" value="HTH_28"/>
    <property type="match status" value="1"/>
</dbReference>
<evidence type="ECO:0000256" key="1">
    <source>
        <dbReference type="SAM" id="MobiDB-lite"/>
    </source>
</evidence>
<dbReference type="InterPro" id="IPR009057">
    <property type="entry name" value="Homeodomain-like_sf"/>
</dbReference>
<gene>
    <name evidence="3" type="ORF">AVDCRST_MAG28-2664</name>
</gene>
<dbReference type="InterPro" id="IPR006119">
    <property type="entry name" value="Resolv_N"/>
</dbReference>
<dbReference type="PROSITE" id="PS51736">
    <property type="entry name" value="RECOMBINASES_3"/>
    <property type="match status" value="1"/>
</dbReference>